<reference evidence="3" key="1">
    <citation type="submission" date="2022-12" db="EMBL/GenBank/DDBJ databases">
        <authorList>
            <person name="Petersen C."/>
        </authorList>
    </citation>
    <scope>NUCLEOTIDE SEQUENCE</scope>
    <source>
        <strain evidence="3">IBT 21472</strain>
    </source>
</reference>
<evidence type="ECO:0000313" key="3">
    <source>
        <dbReference type="EMBL" id="KAJ5311586.1"/>
    </source>
</evidence>
<evidence type="ECO:0000256" key="1">
    <source>
        <dbReference type="SAM" id="MobiDB-lite"/>
    </source>
</evidence>
<reference evidence="3" key="2">
    <citation type="journal article" date="2023" name="IMA Fungus">
        <title>Comparative genomic study of the Penicillium genus elucidates a diverse pangenome and 15 lateral gene transfer events.</title>
        <authorList>
            <person name="Petersen C."/>
            <person name="Sorensen T."/>
            <person name="Nielsen M.R."/>
            <person name="Sondergaard T.E."/>
            <person name="Sorensen J.L."/>
            <person name="Fitzpatrick D.A."/>
            <person name="Frisvad J.C."/>
            <person name="Nielsen K.L."/>
        </authorList>
    </citation>
    <scope>NUCLEOTIDE SEQUENCE</scope>
    <source>
        <strain evidence="3">IBT 21472</strain>
    </source>
</reference>
<dbReference type="EMBL" id="JAPZBO010000007">
    <property type="protein sequence ID" value="KAJ5311586.1"/>
    <property type="molecule type" value="Genomic_DNA"/>
</dbReference>
<feature type="region of interest" description="Disordered" evidence="1">
    <location>
        <begin position="1"/>
        <end position="101"/>
    </location>
</feature>
<dbReference type="Proteomes" id="UP001147746">
    <property type="component" value="Unassembled WGS sequence"/>
</dbReference>
<evidence type="ECO:0000259" key="2">
    <source>
        <dbReference type="Pfam" id="PF22943"/>
    </source>
</evidence>
<proteinExistence type="predicted"/>
<keyword evidence="4" id="KW-1185">Reference proteome</keyword>
<feature type="compositionally biased region" description="Low complexity" evidence="1">
    <location>
        <begin position="1"/>
        <end position="23"/>
    </location>
</feature>
<name>A0A9W9LAP5_9EURO</name>
<feature type="domain" description="Helix-turn-helix" evidence="2">
    <location>
        <begin position="158"/>
        <end position="202"/>
    </location>
</feature>
<dbReference type="Pfam" id="PF22943">
    <property type="entry name" value="HTH_68"/>
    <property type="match status" value="1"/>
</dbReference>
<gene>
    <name evidence="3" type="ORF">N7476_007446</name>
</gene>
<protein>
    <recommendedName>
        <fullName evidence="2">Helix-turn-helix domain-containing protein</fullName>
    </recommendedName>
</protein>
<sequence>MGSSASKPARAAAGAAKRQYPKQAAPPPRAPAAPRKPKAPETPTPQPAPSPPPSQPPSSSHQGPTYHTKEQPSQSRSNAIDMDGRDPDFAASLRSIGPVDPSANYANSPAYSRGPMQTVFPKASNPALLTAAARDRLSKAAQQEIDQMGRSDFAGRSYMDALTIHQALTMRDVQKMPRAEIERTLRLKKGVMDKLGEDGLISRAM</sequence>
<dbReference type="InterPro" id="IPR054448">
    <property type="entry name" value="HTH_put_ascomycetes"/>
</dbReference>
<organism evidence="3 4">
    <name type="scientific">Penicillium atrosanguineum</name>
    <dbReference type="NCBI Taxonomy" id="1132637"/>
    <lineage>
        <taxon>Eukaryota</taxon>
        <taxon>Fungi</taxon>
        <taxon>Dikarya</taxon>
        <taxon>Ascomycota</taxon>
        <taxon>Pezizomycotina</taxon>
        <taxon>Eurotiomycetes</taxon>
        <taxon>Eurotiomycetidae</taxon>
        <taxon>Eurotiales</taxon>
        <taxon>Aspergillaceae</taxon>
        <taxon>Penicillium</taxon>
    </lineage>
</organism>
<accession>A0A9W9LAP5</accession>
<comment type="caution">
    <text evidence="3">The sequence shown here is derived from an EMBL/GenBank/DDBJ whole genome shotgun (WGS) entry which is preliminary data.</text>
</comment>
<evidence type="ECO:0000313" key="4">
    <source>
        <dbReference type="Proteomes" id="UP001147746"/>
    </source>
</evidence>
<feature type="compositionally biased region" description="Polar residues" evidence="1">
    <location>
        <begin position="61"/>
        <end position="78"/>
    </location>
</feature>
<feature type="compositionally biased region" description="Pro residues" evidence="1">
    <location>
        <begin position="40"/>
        <end position="56"/>
    </location>
</feature>
<dbReference type="AlphaFoldDB" id="A0A9W9LAP5"/>